<dbReference type="Proteomes" id="UP000516428">
    <property type="component" value="Chromosome"/>
</dbReference>
<accession>A0A7H1BI82</accession>
<organism evidence="1 3">
    <name type="scientific">Streptomyces xanthii</name>
    <dbReference type="NCBI Taxonomy" id="2768069"/>
    <lineage>
        <taxon>Bacteria</taxon>
        <taxon>Bacillati</taxon>
        <taxon>Actinomycetota</taxon>
        <taxon>Actinomycetes</taxon>
        <taxon>Kitasatosporales</taxon>
        <taxon>Streptomycetaceae</taxon>
        <taxon>Streptomyces</taxon>
    </lineage>
</organism>
<evidence type="ECO:0000313" key="2">
    <source>
        <dbReference type="EMBL" id="QNS09138.1"/>
    </source>
</evidence>
<dbReference type="KEGG" id="sxn:IAG42_00010"/>
<dbReference type="EMBL" id="CP061281">
    <property type="protein sequence ID" value="QNS09138.1"/>
    <property type="molecule type" value="Genomic_DNA"/>
</dbReference>
<evidence type="ECO:0000313" key="3">
    <source>
        <dbReference type="Proteomes" id="UP000516428"/>
    </source>
</evidence>
<protein>
    <submittedName>
        <fullName evidence="1">Uncharacterized protein</fullName>
    </submittedName>
</protein>
<dbReference type="EMBL" id="CP061281">
    <property type="protein sequence ID" value="QNS08437.1"/>
    <property type="molecule type" value="Genomic_DNA"/>
</dbReference>
<name>A0A7H1BI82_9ACTN</name>
<proteinExistence type="predicted"/>
<dbReference type="AlphaFoldDB" id="A0A7H1BI82"/>
<sequence length="40" mass="4261">MTEALVGVLGEDIREQAIVTIEDVPDGRTGVAGIWPDTHV</sequence>
<evidence type="ECO:0000313" key="1">
    <source>
        <dbReference type="EMBL" id="QNS08437.1"/>
    </source>
</evidence>
<reference evidence="1 3" key="1">
    <citation type="submission" date="2020-09" db="EMBL/GenBank/DDBJ databases">
        <title>A novel species.</title>
        <authorList>
            <person name="Gao J."/>
        </authorList>
    </citation>
    <scope>NUCLEOTIDE SEQUENCE [LARGE SCALE GENOMIC DNA]</scope>
    <source>
        <strain evidence="1 3">CRXT-Y-14</strain>
    </source>
</reference>
<gene>
    <name evidence="1" type="ORF">IAG42_00010</name>
    <name evidence="2" type="ORF">IAG42_35870</name>
</gene>
<dbReference type="KEGG" id="sxn:IAG42_35870"/>
<keyword evidence="3" id="KW-1185">Reference proteome</keyword>
<dbReference type="RefSeq" id="WP_188341096.1">
    <property type="nucleotide sequence ID" value="NZ_CP061281.1"/>
</dbReference>